<accession>A0ABR4XN04</accession>
<comment type="caution">
    <text evidence="1">The sequence shown here is derived from an EMBL/GenBank/DDBJ whole genome shotgun (WGS) entry which is preliminary data.</text>
</comment>
<evidence type="ECO:0000313" key="2">
    <source>
        <dbReference type="Proteomes" id="UP000030101"/>
    </source>
</evidence>
<dbReference type="Proteomes" id="UP000030101">
    <property type="component" value="Unassembled WGS sequence"/>
</dbReference>
<proteinExistence type="predicted"/>
<organism evidence="1 2">
    <name type="scientific">Porphyromonas canoris</name>
    <dbReference type="NCBI Taxonomy" id="36875"/>
    <lineage>
        <taxon>Bacteria</taxon>
        <taxon>Pseudomonadati</taxon>
        <taxon>Bacteroidota</taxon>
        <taxon>Bacteroidia</taxon>
        <taxon>Bacteroidales</taxon>
        <taxon>Porphyromonadaceae</taxon>
        <taxon>Porphyromonas</taxon>
    </lineage>
</organism>
<reference evidence="1 2" key="1">
    <citation type="submission" date="2014-08" db="EMBL/GenBank/DDBJ databases">
        <title>Porphyromonas canoris strain:OH2762 Genome sequencing.</title>
        <authorList>
            <person name="Wallis C."/>
            <person name="Deusch O."/>
            <person name="O'Flynn C."/>
            <person name="Davis I."/>
            <person name="Jospin G."/>
            <person name="Darling A.E."/>
            <person name="Coil D.A."/>
            <person name="Alexiev A."/>
            <person name="Horsfall A."/>
            <person name="Kirkwood N."/>
            <person name="Harris S."/>
            <person name="Eisen J.A."/>
        </authorList>
    </citation>
    <scope>NUCLEOTIDE SEQUENCE [LARGE SCALE GENOMIC DNA]</scope>
    <source>
        <strain evidence="2">COT-108 OH2762</strain>
    </source>
</reference>
<evidence type="ECO:0000313" key="1">
    <source>
        <dbReference type="EMBL" id="KGN93457.1"/>
    </source>
</evidence>
<dbReference type="EMBL" id="JQZV01000003">
    <property type="protein sequence ID" value="KGN93457.1"/>
    <property type="molecule type" value="Genomic_DNA"/>
</dbReference>
<sequence length="606" mass="70851">MTKRLHKMGIYTEEEIVCFSIPKMLEMLELKGILSGVSLSTLDTAQVLFGENYAGWRYKNEEESPSSLYLTPLQLAFYHSKKPDNYFLSLTKEGLDLRQNKVSVTNRHDVANNLRKTKGIKLGIKGMAELRAAYHLLFTHLKYQMLLKMNKLGYLSFMENIAAHFCPTEDKEGFISYAKQYFALNTEKREEYPLAHDALSFQDFFYTLLVRQSLGITLRKLSFAGIIEWLEKRTNMVFNTQKVCSDHFDLLNHASDILKQKGYYLWLLIKDNLLEETMILLTQEKHLSKIETSLGFELVPFSADLIGRYEEDIRHERKVREVAKEFYNAIGVYDIDNMMMNIIGTKVLDWQLFKNDHLMFFDNDNDIGIEYLLDALLSKHGLSYIAEEKSNDGFTLDEIFFQDHEDVNPYDRVILYAGPIRKKGYLLFSLETGCDMYHFGIIEDTPEAKRRLINSLNNVMGCDEFENYVIFDTEEKRLFINLLNDIKWTLGDKNLFTERDVRETFYKENSDVMTPQQADQYLSRISLVKPEIAICVEDPDGKEVDIIIKAENGVHFTNSNLLLQLHQKIFNNKDFRDLFMESKTVTFGLRLSINREKYYLYYDCSI</sequence>
<protein>
    <submittedName>
        <fullName evidence="1">Uncharacterized protein</fullName>
    </submittedName>
</protein>
<name>A0ABR4XN04_9PORP</name>
<keyword evidence="2" id="KW-1185">Reference proteome</keyword>
<gene>
    <name evidence="1" type="ORF">HQ43_02160</name>
</gene>